<evidence type="ECO:0000256" key="1">
    <source>
        <dbReference type="ARBA" id="ARBA00005234"/>
    </source>
</evidence>
<keyword evidence="3" id="KW-0378">Hydrolase</keyword>
<name>A0A0H2S3T7_9AGAM</name>
<gene>
    <name evidence="7" type="ORF">SCHPADRAFT_819503</name>
    <name evidence="6" type="ORF">SCHPADRAFT_878714</name>
</gene>
<evidence type="ECO:0000256" key="2">
    <source>
        <dbReference type="ARBA" id="ARBA00022670"/>
    </source>
</evidence>
<protein>
    <recommendedName>
        <fullName evidence="5">Ubiquitin-like protease family profile domain-containing protein</fullName>
    </recommendedName>
</protein>
<dbReference type="GO" id="GO:0008234">
    <property type="term" value="F:cysteine-type peptidase activity"/>
    <property type="evidence" value="ECO:0007669"/>
    <property type="project" value="InterPro"/>
</dbReference>
<feature type="region of interest" description="Disordered" evidence="4">
    <location>
        <begin position="523"/>
        <end position="552"/>
    </location>
</feature>
<evidence type="ECO:0000313" key="6">
    <source>
        <dbReference type="EMBL" id="KLO09998.1"/>
    </source>
</evidence>
<proteinExistence type="inferred from homology"/>
<feature type="compositionally biased region" description="Polar residues" evidence="4">
    <location>
        <begin position="1417"/>
        <end position="1428"/>
    </location>
</feature>
<evidence type="ECO:0000313" key="8">
    <source>
        <dbReference type="Proteomes" id="UP000053477"/>
    </source>
</evidence>
<feature type="compositionally biased region" description="Acidic residues" evidence="4">
    <location>
        <begin position="1394"/>
        <end position="1409"/>
    </location>
</feature>
<dbReference type="PROSITE" id="PS50600">
    <property type="entry name" value="ULP_PROTEASE"/>
    <property type="match status" value="1"/>
</dbReference>
<feature type="compositionally biased region" description="Basic and acidic residues" evidence="4">
    <location>
        <begin position="460"/>
        <end position="469"/>
    </location>
</feature>
<accession>A0A0H2S3T7</accession>
<dbReference type="EMBL" id="KQ086039">
    <property type="protein sequence ID" value="KLO09998.1"/>
    <property type="molecule type" value="Genomic_DNA"/>
</dbReference>
<dbReference type="InterPro" id="IPR038765">
    <property type="entry name" value="Papain-like_cys_pep_sf"/>
</dbReference>
<evidence type="ECO:0000256" key="3">
    <source>
        <dbReference type="ARBA" id="ARBA00022801"/>
    </source>
</evidence>
<organism evidence="7 8">
    <name type="scientific">Schizopora paradoxa</name>
    <dbReference type="NCBI Taxonomy" id="27342"/>
    <lineage>
        <taxon>Eukaryota</taxon>
        <taxon>Fungi</taxon>
        <taxon>Dikarya</taxon>
        <taxon>Basidiomycota</taxon>
        <taxon>Agaricomycotina</taxon>
        <taxon>Agaricomycetes</taxon>
        <taxon>Hymenochaetales</taxon>
        <taxon>Schizoporaceae</taxon>
        <taxon>Schizopora</taxon>
    </lineage>
</organism>
<dbReference type="GO" id="GO:0006508">
    <property type="term" value="P:proteolysis"/>
    <property type="evidence" value="ECO:0007669"/>
    <property type="project" value="UniProtKB-KW"/>
</dbReference>
<dbReference type="OrthoDB" id="73076at2759"/>
<evidence type="ECO:0000256" key="4">
    <source>
        <dbReference type="SAM" id="MobiDB-lite"/>
    </source>
</evidence>
<comment type="similarity">
    <text evidence="1">Belongs to the peptidase C48 family.</text>
</comment>
<dbReference type="SUPFAM" id="SSF54001">
    <property type="entry name" value="Cysteine proteinases"/>
    <property type="match status" value="1"/>
</dbReference>
<feature type="domain" description="Ubiquitin-like protease family profile" evidence="5">
    <location>
        <begin position="207"/>
        <end position="373"/>
    </location>
</feature>
<sequence length="1795" mass="201254">MQGRRSVLEVSDNEDDPVFVGKDWVKRKKKFADVPPFVQRACSKAFAIPAEAYKFLPATQLSIQELCSFPFPEVSQSLVHQSSSNWFSCTTPTSSLESILSRPIPSRKTLAALIEASGQAYLDGMTAIIDVRYKDVRLPLGAIGIWHFLLEAADARQQWMKAQRFLDEEVRVKNITAKTKGEIEKAKQHLRVIPWGAVIRNTQEPFFTATVMELSLLLCRAWLNDNIIDLMVAHLQSRHQEQTTTKAADTVGIFPLSFSWSVNAAARERVYSKETTPNLMKYERKMKGLTVVYFPVNFANRHWFTSSLLLTSYLADSLGRAAPKPTAFLKNLMRFLKARFSGRFEDCGNTLDCSLQRDGYSCGVITMNTMSYAVLNDPLWNESDRTRLSVAWFNILVENQRKIKVSLDIITCTHFTQLIHSQATRSNENPQATPRYNEGSQASHRTPQMIEETRTPASGRESKREHVNEETSVSVLSSKTTSFPESFEFGLREKQPSKRVRQSASKKLQVEDAMDVDVMVVNGDSASDCDTDDGLPKKAKTPSGEGSSRSAALTRKLRAAQKDGTFVIDEKRAAPWRMKILKIDTKVEFIEGSVSEVRHVRCGRSQKLKSPYDTTRFRKHVQICPGAGQSSGTTKSTSKKAVAKSIAKGAGCFSLTTLFQNVPTSGGAVKAVKSLRKPLGGSEPVEFPCPGITSTTDKRIDQYVTRTGALGGGARSVTRISLERYNTNFGALSRDRKQTVLDIQVKEWRWKVDHEHRRVFSTKCLLFVHLPNGADKESPLTPCIECRHILLLSHFIRLINKPTPRLENYKHVNTRYHNNAMASICARVKNLGTLLDSYSRMQTTLLSKFADGVQKGQFANDDLFLGVMEVMFTKADKDRRQVGAQNFPYNEHYLEVMHIVYTISPRVYRFLKKHIPLPDERTLQRRESNAPKCPMGISKENFVETKRQVTVIGYTGPSSVACDDSKLLATFRIHHDTKQDAHFLVGGVEDPIRLANPKELEEILSKNQSEKATKLRLWVLQPAVPGISSIIIAAKPISEKMTVNDLFELHQKIISGLLDEDINICSYFCDGTENERKVEKRFMEAAKYTQVYNHAHPCAAKPDFSFTLRFYAPGRPIVAGQDSKHFLKTARNNWFSGAKTLTMGNEVITLHHLREAVNDDMCPYFSCDVNKVDKQDDAAAARLFSAATLEFFTQKNEKLFGVMVYLFIMGETVDAYQNREISHAERIRMLFRTKFFVEIWTASLEELGYSLAKHCMSREALDILPCEHLFGEARRFIPDFSALDFFQLIPKLSIKIKEACLFGKMESNPKARASGYCIGYFDNKGLDFTHLSVYPSDSEIEDIKYKAFDEAESLAGLVGISTSRLRSYSTAAPTLRLPAARSWFTPMDETFDFDGGDLSDSDSDPEFDGEDAKDSSNNDAAESETSTLHDLLAKDEAAKLFRAHAIDERIDRITEAAVALALESLLTSEREVVKKLKEISAKALKGVNIPSVSSRTPDEQVLPSDLSDANMVSFDLSDMVEIRKRNQTKQAKKGIRAERKWKDADIGDVANQAEAARDLTIRQKLINDYRRVLDEGVAREKALSTGLNRKHRWTVGSAENGNAYNAAVVAVQTVAQVTSRRKKVFSNKKITPRLPAQILDHIESGRVSPIRPLTVGDMGFALVRGRVGVVKVVSLYSKGGGKNGKHADVDAVEHLAGASYISVQVFEHSHVRSFRNIPDDFRNLTVYEFAHLPSLQFLALLANPIKETKTGIEISVGDANFWTLLSKWTATISACVTKRASATKKGTKEIETEEE</sequence>
<reference evidence="7 8" key="1">
    <citation type="submission" date="2015-04" db="EMBL/GenBank/DDBJ databases">
        <title>Complete genome sequence of Schizopora paradoxa KUC8140, a cosmopolitan wood degrader in East Asia.</title>
        <authorList>
            <consortium name="DOE Joint Genome Institute"/>
            <person name="Min B."/>
            <person name="Park H."/>
            <person name="Jang Y."/>
            <person name="Kim J.-J."/>
            <person name="Kim K.H."/>
            <person name="Pangilinan J."/>
            <person name="Lipzen A."/>
            <person name="Riley R."/>
            <person name="Grigoriev I.V."/>
            <person name="Spatafora J.W."/>
            <person name="Choi I.-G."/>
        </authorList>
    </citation>
    <scope>NUCLEOTIDE SEQUENCE [LARGE SCALE GENOMIC DNA]</scope>
    <source>
        <strain evidence="7 8">KUC8140</strain>
    </source>
</reference>
<dbReference type="Proteomes" id="UP000053477">
    <property type="component" value="Unassembled WGS sequence"/>
</dbReference>
<evidence type="ECO:0000313" key="7">
    <source>
        <dbReference type="EMBL" id="KLO18644.1"/>
    </source>
</evidence>
<dbReference type="InterPro" id="IPR003653">
    <property type="entry name" value="Peptidase_C48_C"/>
</dbReference>
<dbReference type="EMBL" id="KQ085892">
    <property type="protein sequence ID" value="KLO18644.1"/>
    <property type="molecule type" value="Genomic_DNA"/>
</dbReference>
<feature type="compositionally biased region" description="Polar residues" evidence="4">
    <location>
        <begin position="422"/>
        <end position="446"/>
    </location>
</feature>
<dbReference type="Gene3D" id="3.40.395.10">
    <property type="entry name" value="Adenoviral Proteinase, Chain A"/>
    <property type="match status" value="1"/>
</dbReference>
<evidence type="ECO:0000259" key="5">
    <source>
        <dbReference type="PROSITE" id="PS50600"/>
    </source>
</evidence>
<keyword evidence="2" id="KW-0645">Protease</keyword>
<feature type="region of interest" description="Disordered" evidence="4">
    <location>
        <begin position="1394"/>
        <end position="1428"/>
    </location>
</feature>
<feature type="region of interest" description="Disordered" evidence="4">
    <location>
        <begin position="422"/>
        <end position="479"/>
    </location>
</feature>
<keyword evidence="8" id="KW-1185">Reference proteome</keyword>
<dbReference type="STRING" id="27342.A0A0H2S3T7"/>
<dbReference type="GO" id="GO:0019783">
    <property type="term" value="F:ubiquitin-like protein peptidase activity"/>
    <property type="evidence" value="ECO:0007669"/>
    <property type="project" value="UniProtKB-ARBA"/>
</dbReference>